<name>A0A9Q9ML01_9ACTN</name>
<dbReference type="InterPro" id="IPR058502">
    <property type="entry name" value="PLL-like_beta-prop"/>
</dbReference>
<gene>
    <name evidence="3" type="ORF">Daura_21170</name>
</gene>
<protein>
    <recommendedName>
        <fullName evidence="2">PLL-like beta propeller domain-containing protein</fullName>
    </recommendedName>
</protein>
<evidence type="ECO:0000313" key="3">
    <source>
        <dbReference type="EMBL" id="UWZ58465.1"/>
    </source>
</evidence>
<reference evidence="3" key="1">
    <citation type="submission" date="2021-04" db="EMBL/GenBank/DDBJ databases">
        <title>Dactylosporangium aurantiacum NRRL B-8018 full assembly.</title>
        <authorList>
            <person name="Hartkoorn R.C."/>
            <person name="Beaudoing E."/>
            <person name="Hot D."/>
        </authorList>
    </citation>
    <scope>NUCLEOTIDE SEQUENCE</scope>
    <source>
        <strain evidence="3">NRRL B-8018</strain>
    </source>
</reference>
<dbReference type="InterPro" id="IPR006311">
    <property type="entry name" value="TAT_signal"/>
</dbReference>
<dbReference type="KEGG" id="daur:Daura_21170"/>
<feature type="domain" description="PLL-like beta propeller" evidence="2">
    <location>
        <begin position="48"/>
        <end position="316"/>
    </location>
</feature>
<feature type="signal peptide" evidence="1">
    <location>
        <begin position="1"/>
        <end position="30"/>
    </location>
</feature>
<dbReference type="RefSeq" id="WP_033366503.1">
    <property type="nucleotide sequence ID" value="NZ_CP073767.1"/>
</dbReference>
<dbReference type="Pfam" id="PF26607">
    <property type="entry name" value="DUF8189"/>
    <property type="match status" value="1"/>
</dbReference>
<dbReference type="PROSITE" id="PS51318">
    <property type="entry name" value="TAT"/>
    <property type="match status" value="1"/>
</dbReference>
<dbReference type="SUPFAM" id="SSF89372">
    <property type="entry name" value="Fucose-specific lectin"/>
    <property type="match status" value="1"/>
</dbReference>
<dbReference type="Gene3D" id="2.120.10.70">
    <property type="entry name" value="Fucose-specific lectin"/>
    <property type="match status" value="2"/>
</dbReference>
<organism evidence="3 4">
    <name type="scientific">Dactylosporangium aurantiacum</name>
    <dbReference type="NCBI Taxonomy" id="35754"/>
    <lineage>
        <taxon>Bacteria</taxon>
        <taxon>Bacillati</taxon>
        <taxon>Actinomycetota</taxon>
        <taxon>Actinomycetes</taxon>
        <taxon>Micromonosporales</taxon>
        <taxon>Micromonosporaceae</taxon>
        <taxon>Dactylosporangium</taxon>
    </lineage>
</organism>
<dbReference type="Proteomes" id="UP001058003">
    <property type="component" value="Chromosome"/>
</dbReference>
<keyword evidence="1" id="KW-0732">Signal</keyword>
<evidence type="ECO:0000259" key="2">
    <source>
        <dbReference type="Pfam" id="PF26607"/>
    </source>
</evidence>
<evidence type="ECO:0000256" key="1">
    <source>
        <dbReference type="SAM" id="SignalP"/>
    </source>
</evidence>
<dbReference type="EMBL" id="CP073767">
    <property type="protein sequence ID" value="UWZ58465.1"/>
    <property type="molecule type" value="Genomic_DNA"/>
</dbReference>
<accession>A0A9Q9ML01</accession>
<dbReference type="AlphaFoldDB" id="A0A9Q9ML01"/>
<keyword evidence="4" id="KW-1185">Reference proteome</keyword>
<sequence length="359" mass="38961">MTSGTPTRRQILKGGLFAAGAGLLAPLVDAAPALAYSADSVASRVFEFNGQLHFVDRSANSALEHHWQNQGSSTFEYRLHANRSAGGRVVGLRWAAVNQAHAFARDDYGNVTHWWQDPGSPTWNDETPTGLILGDPTAAVFQDTLYLLARDQGNFLSVNTQTPGGSWTASSRISETNGWLTGSPVAVVFNGQLHVFGVGWDNTVFHAWRGGTGGWGCDRIDSVTLFRPAVVAAHNQLHVFIRNNQGELEHRWQNAGGGGWGKDTLYGSTIIGGPTATVLNGVIYVFARSYSGNDLLQWSDNVGWTIMTNRHGYLVDEPTAATVFNQLQIFGKGGPWGSIHATLEHYWDLGGNKWEPSAL</sequence>
<proteinExistence type="predicted"/>
<dbReference type="OrthoDB" id="9807519at2"/>
<feature type="chain" id="PRO_5040280505" description="PLL-like beta propeller domain-containing protein" evidence="1">
    <location>
        <begin position="31"/>
        <end position="359"/>
    </location>
</feature>
<evidence type="ECO:0000313" key="4">
    <source>
        <dbReference type="Proteomes" id="UP001058003"/>
    </source>
</evidence>